<evidence type="ECO:0000313" key="2">
    <source>
        <dbReference type="EMBL" id="KAA8565357.1"/>
    </source>
</evidence>
<feature type="compositionally biased region" description="Low complexity" evidence="1">
    <location>
        <begin position="498"/>
        <end position="508"/>
    </location>
</feature>
<comment type="caution">
    <text evidence="2">The sequence shown here is derived from an EMBL/GenBank/DDBJ whole genome shotgun (WGS) entry which is preliminary data.</text>
</comment>
<feature type="compositionally biased region" description="Basic residues" evidence="1">
    <location>
        <begin position="439"/>
        <end position="450"/>
    </location>
</feature>
<gene>
    <name evidence="2" type="ORF">EYC84_011071</name>
</gene>
<dbReference type="Proteomes" id="UP000322873">
    <property type="component" value="Unassembled WGS sequence"/>
</dbReference>
<keyword evidence="3" id="KW-1185">Reference proteome</keyword>
<proteinExistence type="predicted"/>
<protein>
    <submittedName>
        <fullName evidence="2">Uncharacterized protein</fullName>
    </submittedName>
</protein>
<evidence type="ECO:0000313" key="3">
    <source>
        <dbReference type="Proteomes" id="UP000322873"/>
    </source>
</evidence>
<feature type="region of interest" description="Disordered" evidence="1">
    <location>
        <begin position="481"/>
        <end position="513"/>
    </location>
</feature>
<sequence>MGLWQCITELQTLNSPTNPPSPILFIYLFSWPRKVIHIIFRHHCLSLTKLRNHLTNLRLRLVSVDLDTSDLRYLGHLGRFGTKNQRLDSPYLQINNQYIYSCTTDQDSVKQQLTKNPTTFTIMMLAPVQECSSIVMSFPPRHSSPPKRPKLSLQIKTISTPQTLGKSATALKSDINPSSPTAFNTLSNAYATAIESTLPQMQRSTSSEPKPYLRIQPMPSRIQTSRLQTNIGAEDGYVHPLERTATPGPFAISYPETPSSAHPDLDPTSAHPKDTSAFTFTPPHSAGTSDRKMYAFSSQVSNSASPRSLRRLTPYTHPKSLHSILRNSPLPPPSSIAPATPRTASRLAMKLANKGTKKVEYDDPLTQTITTNKYVKSHIELLSEDSPHSATDPELAILDTLDTTMQYTGDETRDGGQTPGPFEEMRRRMAESELETPGSRKRKRKDKKRKWRWTIGDGEDSDAQVTPTTALERTPITSIWRGDETISADSIMSGNGNGSSENSNSGAGKEVPSHEVISHDHISGLGSSERAREDYDRRGQSVDLFTDSDILDDRYHKGNEAQLISSALTRRHSYEGEGVLYARLYDSTMSTHSCIVGICR</sequence>
<feature type="region of interest" description="Disordered" evidence="1">
    <location>
        <begin position="252"/>
        <end position="290"/>
    </location>
</feature>
<evidence type="ECO:0000256" key="1">
    <source>
        <dbReference type="SAM" id="MobiDB-lite"/>
    </source>
</evidence>
<dbReference type="AlphaFoldDB" id="A0A5M9J980"/>
<dbReference type="EMBL" id="VICG01000014">
    <property type="protein sequence ID" value="KAA8565357.1"/>
    <property type="molecule type" value="Genomic_DNA"/>
</dbReference>
<accession>A0A5M9J980</accession>
<feature type="region of interest" description="Disordered" evidence="1">
    <location>
        <begin position="455"/>
        <end position="474"/>
    </location>
</feature>
<feature type="region of interest" description="Disordered" evidence="1">
    <location>
        <begin position="429"/>
        <end position="450"/>
    </location>
</feature>
<reference evidence="2 3" key="1">
    <citation type="submission" date="2019-06" db="EMBL/GenBank/DDBJ databases">
        <title>Genome Sequence of the Brown Rot Fungal Pathogen Monilinia fructicola.</title>
        <authorList>
            <person name="De Miccolis Angelini R.M."/>
            <person name="Landi L."/>
            <person name="Abate D."/>
            <person name="Pollastro S."/>
            <person name="Romanazzi G."/>
            <person name="Faretra F."/>
        </authorList>
    </citation>
    <scope>NUCLEOTIDE SEQUENCE [LARGE SCALE GENOMIC DNA]</scope>
    <source>
        <strain evidence="2 3">Mfrc123</strain>
    </source>
</reference>
<organism evidence="2 3">
    <name type="scientific">Monilinia fructicola</name>
    <name type="common">Brown rot fungus</name>
    <name type="synonym">Ciboria fructicola</name>
    <dbReference type="NCBI Taxonomy" id="38448"/>
    <lineage>
        <taxon>Eukaryota</taxon>
        <taxon>Fungi</taxon>
        <taxon>Dikarya</taxon>
        <taxon>Ascomycota</taxon>
        <taxon>Pezizomycotina</taxon>
        <taxon>Leotiomycetes</taxon>
        <taxon>Helotiales</taxon>
        <taxon>Sclerotiniaceae</taxon>
        <taxon>Monilinia</taxon>
    </lineage>
</organism>
<feature type="compositionally biased region" description="Polar residues" evidence="1">
    <location>
        <begin position="463"/>
        <end position="474"/>
    </location>
</feature>
<dbReference type="VEuPathDB" id="FungiDB:MFRU_045g00560"/>
<name>A0A5M9J980_MONFR</name>